<keyword evidence="3" id="KW-1185">Reference proteome</keyword>
<accession>A0A2Z2NV51</accession>
<protein>
    <recommendedName>
        <fullName evidence="1">Transposase IS66 central domain-containing protein</fullName>
    </recommendedName>
</protein>
<organism evidence="2 3">
    <name type="scientific">Granulosicoccus antarcticus IMCC3135</name>
    <dbReference type="NCBI Taxonomy" id="1192854"/>
    <lineage>
        <taxon>Bacteria</taxon>
        <taxon>Pseudomonadati</taxon>
        <taxon>Pseudomonadota</taxon>
        <taxon>Gammaproteobacteria</taxon>
        <taxon>Chromatiales</taxon>
        <taxon>Granulosicoccaceae</taxon>
        <taxon>Granulosicoccus</taxon>
    </lineage>
</organism>
<dbReference type="KEGG" id="gai:IMCC3135_19110"/>
<dbReference type="Proteomes" id="UP000250079">
    <property type="component" value="Chromosome"/>
</dbReference>
<dbReference type="PANTHER" id="PTHR33678">
    <property type="entry name" value="BLL1576 PROTEIN"/>
    <property type="match status" value="1"/>
</dbReference>
<dbReference type="InterPro" id="IPR052344">
    <property type="entry name" value="Transposase-related"/>
</dbReference>
<dbReference type="EMBL" id="CP018632">
    <property type="protein sequence ID" value="ASJ73901.1"/>
    <property type="molecule type" value="Genomic_DNA"/>
</dbReference>
<feature type="domain" description="Transposase IS66 central" evidence="1">
    <location>
        <begin position="4"/>
        <end position="88"/>
    </location>
</feature>
<sequence length="164" mass="19232">MIQEVCYFLTHYSRGKVAADTLLGGFAGFLLTDDYAGYNRVPESRRQLCWPHLIRKFVDISERVGSAGRVGRRLLLISHAVIRTRHRWQNQCIDEATYFRRMRRLRNSFQKTLQRGSRLRIHGRTKRLGISSYQFLRTACTESMLNGRVETRFVFNPPLQLTHS</sequence>
<gene>
    <name evidence="2" type="ORF">IMCC3135_19110</name>
</gene>
<evidence type="ECO:0000313" key="3">
    <source>
        <dbReference type="Proteomes" id="UP000250079"/>
    </source>
</evidence>
<evidence type="ECO:0000313" key="2">
    <source>
        <dbReference type="EMBL" id="ASJ73901.1"/>
    </source>
</evidence>
<name>A0A2Z2NV51_9GAMM</name>
<reference evidence="2 3" key="1">
    <citation type="submission" date="2016-12" db="EMBL/GenBank/DDBJ databases">
        <authorList>
            <person name="Song W.-J."/>
            <person name="Kurnit D.M."/>
        </authorList>
    </citation>
    <scope>NUCLEOTIDE SEQUENCE [LARGE SCALE GENOMIC DNA]</scope>
    <source>
        <strain evidence="2 3">IMCC3135</strain>
    </source>
</reference>
<dbReference type="AlphaFoldDB" id="A0A2Z2NV51"/>
<evidence type="ECO:0000259" key="1">
    <source>
        <dbReference type="Pfam" id="PF03050"/>
    </source>
</evidence>
<proteinExistence type="predicted"/>
<dbReference type="Pfam" id="PF03050">
    <property type="entry name" value="DDE_Tnp_IS66"/>
    <property type="match status" value="1"/>
</dbReference>
<dbReference type="InterPro" id="IPR004291">
    <property type="entry name" value="Transposase_IS66_central"/>
</dbReference>